<sequence length="184" mass="20484">MAASRYPTSQYASGQLVESCGAVLLDLSLKPPRVCLIHYKKHDEWLLPKGRRNCGESRREAALREAQEETGYKCHIQPVMMSTRAPLPDDPENVPDRVRSVQNLDEPFMLTIQELGPDSGVKVIWWYVAAVDVGLEDGAGHGTGEFGADFFEYEEALQKLTYMTDREVLEKAIALVKDSGLGLS</sequence>
<evidence type="ECO:0000256" key="1">
    <source>
        <dbReference type="ARBA" id="ARBA00022801"/>
    </source>
</evidence>
<keyword evidence="1" id="KW-0378">Hydrolase</keyword>
<dbReference type="InterPro" id="IPR051325">
    <property type="entry name" value="Nudix_hydrolase_domain"/>
</dbReference>
<dbReference type="InterPro" id="IPR000086">
    <property type="entry name" value="NUDIX_hydrolase_dom"/>
</dbReference>
<gene>
    <name evidence="3" type="ORF">DSM5745_08426</name>
</gene>
<dbReference type="Proteomes" id="UP000256690">
    <property type="component" value="Unassembled WGS sequence"/>
</dbReference>
<dbReference type="RefSeq" id="XP_026601446.1">
    <property type="nucleotide sequence ID" value="XM_026750442.1"/>
</dbReference>
<reference evidence="3 4" key="1">
    <citation type="journal article" date="2018" name="IMA Fungus">
        <title>IMA Genome-F 9: Draft genome sequence of Annulohypoxylon stygium, Aspergillus mulundensis, Berkeleyomyces basicola (syn. Thielaviopsis basicola), Ceratocystis smalleyi, two Cercospora beticola strains, Coleophoma cylindrospora, Fusarium fracticaudum, Phialophora cf. hyalina, and Morchella septimelata.</title>
        <authorList>
            <person name="Wingfield B.D."/>
            <person name="Bills G.F."/>
            <person name="Dong Y."/>
            <person name="Huang W."/>
            <person name="Nel W.J."/>
            <person name="Swalarsk-Parry B.S."/>
            <person name="Vaghefi N."/>
            <person name="Wilken P.M."/>
            <person name="An Z."/>
            <person name="de Beer Z.W."/>
            <person name="De Vos L."/>
            <person name="Chen L."/>
            <person name="Duong T.A."/>
            <person name="Gao Y."/>
            <person name="Hammerbacher A."/>
            <person name="Kikkert J.R."/>
            <person name="Li Y."/>
            <person name="Li H."/>
            <person name="Li K."/>
            <person name="Li Q."/>
            <person name="Liu X."/>
            <person name="Ma X."/>
            <person name="Naidoo K."/>
            <person name="Pethybridge S.J."/>
            <person name="Sun J."/>
            <person name="Steenkamp E.T."/>
            <person name="van der Nest M.A."/>
            <person name="van Wyk S."/>
            <person name="Wingfield M.J."/>
            <person name="Xiong C."/>
            <person name="Yue Q."/>
            <person name="Zhang X."/>
        </authorList>
    </citation>
    <scope>NUCLEOTIDE SEQUENCE [LARGE SCALE GENOMIC DNA]</scope>
    <source>
        <strain evidence="3 4">DSM 5745</strain>
    </source>
</reference>
<dbReference type="GO" id="GO:0006167">
    <property type="term" value="P:AMP biosynthetic process"/>
    <property type="evidence" value="ECO:0007669"/>
    <property type="project" value="TreeGrafter"/>
</dbReference>
<dbReference type="Pfam" id="PF00293">
    <property type="entry name" value="NUDIX"/>
    <property type="match status" value="1"/>
</dbReference>
<proteinExistence type="predicted"/>
<dbReference type="Gene3D" id="3.90.79.10">
    <property type="entry name" value="Nucleoside Triphosphate Pyrophosphohydrolase"/>
    <property type="match status" value="1"/>
</dbReference>
<dbReference type="SUPFAM" id="SSF55811">
    <property type="entry name" value="Nudix"/>
    <property type="match status" value="1"/>
</dbReference>
<dbReference type="EMBL" id="PVWQ01000010">
    <property type="protein sequence ID" value="RDW70915.1"/>
    <property type="molecule type" value="Genomic_DNA"/>
</dbReference>
<dbReference type="OrthoDB" id="10259236at2759"/>
<evidence type="ECO:0000313" key="4">
    <source>
        <dbReference type="Proteomes" id="UP000256690"/>
    </source>
</evidence>
<dbReference type="PANTHER" id="PTHR21340:SF0">
    <property type="entry name" value="BIS(5'-NUCLEOSYL)-TETRAPHOSPHATASE [ASYMMETRICAL]"/>
    <property type="match status" value="1"/>
</dbReference>
<dbReference type="GeneID" id="38118796"/>
<keyword evidence="4" id="KW-1185">Reference proteome</keyword>
<dbReference type="GO" id="GO:0004081">
    <property type="term" value="F:bis(5'-nucleosyl)-tetraphosphatase (asymmetrical) activity"/>
    <property type="evidence" value="ECO:0007669"/>
    <property type="project" value="TreeGrafter"/>
</dbReference>
<dbReference type="GO" id="GO:0006754">
    <property type="term" value="P:ATP biosynthetic process"/>
    <property type="evidence" value="ECO:0007669"/>
    <property type="project" value="TreeGrafter"/>
</dbReference>
<dbReference type="InterPro" id="IPR020084">
    <property type="entry name" value="NUDIX_hydrolase_CS"/>
</dbReference>
<evidence type="ECO:0000259" key="2">
    <source>
        <dbReference type="PROSITE" id="PS51462"/>
    </source>
</evidence>
<dbReference type="PROSITE" id="PS00893">
    <property type="entry name" value="NUDIX_BOX"/>
    <property type="match status" value="1"/>
</dbReference>
<dbReference type="PROSITE" id="PS51462">
    <property type="entry name" value="NUDIX"/>
    <property type="match status" value="1"/>
</dbReference>
<name>A0A3D8RA59_9EURO</name>
<protein>
    <recommendedName>
        <fullName evidence="2">Nudix hydrolase domain-containing protein</fullName>
    </recommendedName>
</protein>
<evidence type="ECO:0000313" key="3">
    <source>
        <dbReference type="EMBL" id="RDW70915.1"/>
    </source>
</evidence>
<dbReference type="STRING" id="1810919.A0A3D8RA59"/>
<dbReference type="InterPro" id="IPR015797">
    <property type="entry name" value="NUDIX_hydrolase-like_dom_sf"/>
</dbReference>
<organism evidence="3 4">
    <name type="scientific">Aspergillus mulundensis</name>
    <dbReference type="NCBI Taxonomy" id="1810919"/>
    <lineage>
        <taxon>Eukaryota</taxon>
        <taxon>Fungi</taxon>
        <taxon>Dikarya</taxon>
        <taxon>Ascomycota</taxon>
        <taxon>Pezizomycotina</taxon>
        <taxon>Eurotiomycetes</taxon>
        <taxon>Eurotiomycetidae</taxon>
        <taxon>Eurotiales</taxon>
        <taxon>Aspergillaceae</taxon>
        <taxon>Aspergillus</taxon>
        <taxon>Aspergillus subgen. Nidulantes</taxon>
    </lineage>
</organism>
<dbReference type="AlphaFoldDB" id="A0A3D8RA59"/>
<comment type="caution">
    <text evidence="3">The sequence shown here is derived from an EMBL/GenBank/DDBJ whole genome shotgun (WGS) entry which is preliminary data.</text>
</comment>
<dbReference type="PANTHER" id="PTHR21340">
    <property type="entry name" value="DIADENOSINE 5,5-P1,P4-TETRAPHOSPHATE PYROPHOSPHOHYDROLASE MUTT"/>
    <property type="match status" value="1"/>
</dbReference>
<feature type="domain" description="Nudix hydrolase" evidence="2">
    <location>
        <begin position="15"/>
        <end position="174"/>
    </location>
</feature>
<accession>A0A3D8RA59</accession>